<dbReference type="Proteomes" id="UP000447833">
    <property type="component" value="Unassembled WGS sequence"/>
</dbReference>
<dbReference type="PANTHER" id="PTHR31157:SF26">
    <property type="entry name" value="SCP-LIKE EXTRACELLULAR PROTEIN"/>
    <property type="match status" value="1"/>
</dbReference>
<evidence type="ECO:0000313" key="4">
    <source>
        <dbReference type="Proteomes" id="UP000447833"/>
    </source>
</evidence>
<feature type="domain" description="SCP" evidence="1">
    <location>
        <begin position="246"/>
        <end position="354"/>
    </location>
</feature>
<comment type="caution">
    <text evidence="3">The sequence shown here is derived from an EMBL/GenBank/DDBJ whole genome shotgun (WGS) entry which is preliminary data.</text>
</comment>
<dbReference type="CDD" id="cd05379">
    <property type="entry name" value="CAP_bacterial"/>
    <property type="match status" value="1"/>
</dbReference>
<organism evidence="3 4">
    <name type="scientific">Guptibacillus hwajinpoensis</name>
    <dbReference type="NCBI Taxonomy" id="208199"/>
    <lineage>
        <taxon>Bacteria</taxon>
        <taxon>Bacillati</taxon>
        <taxon>Bacillota</taxon>
        <taxon>Bacilli</taxon>
        <taxon>Bacillales</taxon>
        <taxon>Guptibacillaceae</taxon>
        <taxon>Guptibacillus</taxon>
    </lineage>
</organism>
<sequence length="359" mass="41063">MKNVLRFALLIVVIVIGIDVYDKIEWRNIGTEVERIINEEKFVLENTTEGVKQEESIAKDEPLPELTGVEKWVGQEVDTMKSNLGEPDRIDPSSYGYDWWIYEQSNSAYLQIGVEENRVVTVFFMGDVDAGERYPMGEQASTIFEDEAPQKEISVKFDAYDYRFQLTKEEQQLKPLVAIHEGLFAQYYFDKFNGSLRAVRIAEPGVLVKQRPYAVSYRGGLLEPEELSEEEWQGVQAAMEKQIHAMTNVLRNLSDKKPLGYNDEVADVAFGHSKDMEENNYFSHTSPSEGELSDRLKEGDVLYSYAGENIAARYPDAGAAMIGWLNSKGHREALLNEEFTEIGVGVFRYYYTQNFIKPF</sequence>
<dbReference type="InterPro" id="IPR035940">
    <property type="entry name" value="CAP_sf"/>
</dbReference>
<proteinExistence type="predicted"/>
<gene>
    <name evidence="3" type="ORF">GLW07_09875</name>
</gene>
<dbReference type="EMBL" id="WMEY01000003">
    <property type="protein sequence ID" value="MYL63659.1"/>
    <property type="molecule type" value="Genomic_DNA"/>
</dbReference>
<dbReference type="Pfam" id="PF00188">
    <property type="entry name" value="CAP"/>
    <property type="match status" value="1"/>
</dbReference>
<dbReference type="InterPro" id="IPR029410">
    <property type="entry name" value="CAP_assoc"/>
</dbReference>
<dbReference type="Pfam" id="PF14504">
    <property type="entry name" value="CAP_assoc_N"/>
    <property type="match status" value="1"/>
</dbReference>
<evidence type="ECO:0000313" key="3">
    <source>
        <dbReference type="EMBL" id="MYL63659.1"/>
    </source>
</evidence>
<feature type="domain" description="CAP-associated" evidence="2">
    <location>
        <begin position="74"/>
        <end position="213"/>
    </location>
</feature>
<reference evidence="3 4" key="1">
    <citation type="submission" date="2019-11" db="EMBL/GenBank/DDBJ databases">
        <title>Genome sequences of 17 halophilic strains isolated from different environments.</title>
        <authorList>
            <person name="Furrow R.E."/>
        </authorList>
    </citation>
    <scope>NUCLEOTIDE SEQUENCE [LARGE SCALE GENOMIC DNA]</scope>
    <source>
        <strain evidence="3 4">22506_14_FS</strain>
    </source>
</reference>
<dbReference type="PANTHER" id="PTHR31157">
    <property type="entry name" value="SCP DOMAIN-CONTAINING PROTEIN"/>
    <property type="match status" value="1"/>
</dbReference>
<evidence type="ECO:0008006" key="5">
    <source>
        <dbReference type="Google" id="ProtNLM"/>
    </source>
</evidence>
<dbReference type="Gene3D" id="3.40.33.10">
    <property type="entry name" value="CAP"/>
    <property type="match status" value="1"/>
</dbReference>
<dbReference type="RefSeq" id="WP_160919232.1">
    <property type="nucleotide sequence ID" value="NZ_WMEY01000003.1"/>
</dbReference>
<dbReference type="InterPro" id="IPR014044">
    <property type="entry name" value="CAP_dom"/>
</dbReference>
<name>A0A845EYQ4_9BACL</name>
<evidence type="ECO:0000259" key="2">
    <source>
        <dbReference type="Pfam" id="PF14504"/>
    </source>
</evidence>
<accession>A0A845EYQ4</accession>
<protein>
    <recommendedName>
        <fullName evidence="5">CAP domain-containing protein</fullName>
    </recommendedName>
</protein>
<dbReference type="SUPFAM" id="SSF55797">
    <property type="entry name" value="PR-1-like"/>
    <property type="match status" value="1"/>
</dbReference>
<evidence type="ECO:0000259" key="1">
    <source>
        <dbReference type="Pfam" id="PF00188"/>
    </source>
</evidence>
<dbReference type="AlphaFoldDB" id="A0A845EYQ4"/>